<protein>
    <recommendedName>
        <fullName evidence="1">diguanylate cyclase</fullName>
        <ecNumber evidence="1">2.7.7.65</ecNumber>
    </recommendedName>
</protein>
<dbReference type="InterPro" id="IPR000160">
    <property type="entry name" value="GGDEF_dom"/>
</dbReference>
<dbReference type="InterPro" id="IPR029787">
    <property type="entry name" value="Nucleotide_cyclase"/>
</dbReference>
<evidence type="ECO:0000313" key="5">
    <source>
        <dbReference type="EMBL" id="SAK51732.1"/>
    </source>
</evidence>
<dbReference type="SMART" id="SM00267">
    <property type="entry name" value="GGDEF"/>
    <property type="match status" value="1"/>
</dbReference>
<accession>A0A158A1M6</accession>
<dbReference type="PANTHER" id="PTHR45138:SF9">
    <property type="entry name" value="DIGUANYLATE CYCLASE DGCM-RELATED"/>
    <property type="match status" value="1"/>
</dbReference>
<evidence type="ECO:0000256" key="2">
    <source>
        <dbReference type="ARBA" id="ARBA00034247"/>
    </source>
</evidence>
<dbReference type="GO" id="GO:0052621">
    <property type="term" value="F:diguanylate cyclase activity"/>
    <property type="evidence" value="ECO:0007669"/>
    <property type="project" value="UniProtKB-EC"/>
</dbReference>
<dbReference type="GO" id="GO:1902201">
    <property type="term" value="P:negative regulation of bacterial-type flagellum-dependent cell motility"/>
    <property type="evidence" value="ECO:0007669"/>
    <property type="project" value="TreeGrafter"/>
</dbReference>
<feature type="domain" description="GGDEF" evidence="4">
    <location>
        <begin position="253"/>
        <end position="383"/>
    </location>
</feature>
<dbReference type="PROSITE" id="PS50887">
    <property type="entry name" value="GGDEF"/>
    <property type="match status" value="1"/>
</dbReference>
<dbReference type="STRING" id="1777140.AWB79_01778"/>
<dbReference type="GO" id="GO:0043709">
    <property type="term" value="P:cell adhesion involved in single-species biofilm formation"/>
    <property type="evidence" value="ECO:0007669"/>
    <property type="project" value="TreeGrafter"/>
</dbReference>
<evidence type="ECO:0000259" key="4">
    <source>
        <dbReference type="PROSITE" id="PS50887"/>
    </source>
</evidence>
<dbReference type="InterPro" id="IPR050469">
    <property type="entry name" value="Diguanylate_Cyclase"/>
</dbReference>
<organism evidence="5 6">
    <name type="scientific">Caballeronia hypogeia</name>
    <dbReference type="NCBI Taxonomy" id="1777140"/>
    <lineage>
        <taxon>Bacteria</taxon>
        <taxon>Pseudomonadati</taxon>
        <taxon>Pseudomonadota</taxon>
        <taxon>Betaproteobacteria</taxon>
        <taxon>Burkholderiales</taxon>
        <taxon>Burkholderiaceae</taxon>
        <taxon>Caballeronia</taxon>
    </lineage>
</organism>
<evidence type="ECO:0000256" key="3">
    <source>
        <dbReference type="SAM" id="Phobius"/>
    </source>
</evidence>
<dbReference type="OrthoDB" id="9813903at2"/>
<keyword evidence="3" id="KW-1133">Transmembrane helix</keyword>
<name>A0A158A1M6_9BURK</name>
<dbReference type="EMBL" id="FCOA02000004">
    <property type="protein sequence ID" value="SAK51732.1"/>
    <property type="molecule type" value="Genomic_DNA"/>
</dbReference>
<feature type="transmembrane region" description="Helical" evidence="3">
    <location>
        <begin position="6"/>
        <end position="26"/>
    </location>
</feature>
<dbReference type="CDD" id="cd01949">
    <property type="entry name" value="GGDEF"/>
    <property type="match status" value="1"/>
</dbReference>
<evidence type="ECO:0000256" key="1">
    <source>
        <dbReference type="ARBA" id="ARBA00012528"/>
    </source>
</evidence>
<dbReference type="GO" id="GO:0005886">
    <property type="term" value="C:plasma membrane"/>
    <property type="evidence" value="ECO:0007669"/>
    <property type="project" value="TreeGrafter"/>
</dbReference>
<dbReference type="AlphaFoldDB" id="A0A158A1M6"/>
<feature type="transmembrane region" description="Helical" evidence="3">
    <location>
        <begin position="151"/>
        <end position="171"/>
    </location>
</feature>
<evidence type="ECO:0000313" key="6">
    <source>
        <dbReference type="Proteomes" id="UP000054851"/>
    </source>
</evidence>
<keyword evidence="3" id="KW-0812">Transmembrane</keyword>
<dbReference type="NCBIfam" id="TIGR00254">
    <property type="entry name" value="GGDEF"/>
    <property type="match status" value="1"/>
</dbReference>
<keyword evidence="3" id="KW-0472">Membrane</keyword>
<dbReference type="PANTHER" id="PTHR45138">
    <property type="entry name" value="REGULATORY COMPONENTS OF SENSORY TRANSDUCTION SYSTEM"/>
    <property type="match status" value="1"/>
</dbReference>
<dbReference type="RefSeq" id="WP_061167041.1">
    <property type="nucleotide sequence ID" value="NZ_FCOA02000004.1"/>
</dbReference>
<dbReference type="Proteomes" id="UP000054851">
    <property type="component" value="Unassembled WGS sequence"/>
</dbReference>
<gene>
    <name evidence="5" type="ORF">AWB79_01778</name>
</gene>
<reference evidence="5" key="1">
    <citation type="submission" date="2016-01" db="EMBL/GenBank/DDBJ databases">
        <authorList>
            <person name="Peeters C."/>
        </authorList>
    </citation>
    <scope>NUCLEOTIDE SEQUENCE</scope>
    <source>
        <strain evidence="5">LMG 29322</strain>
    </source>
</reference>
<feature type="transmembrane region" description="Helical" evidence="3">
    <location>
        <begin position="191"/>
        <end position="212"/>
    </location>
</feature>
<proteinExistence type="predicted"/>
<feature type="transmembrane region" description="Helical" evidence="3">
    <location>
        <begin position="95"/>
        <end position="116"/>
    </location>
</feature>
<dbReference type="InterPro" id="IPR043128">
    <property type="entry name" value="Rev_trsase/Diguanyl_cyclase"/>
</dbReference>
<comment type="caution">
    <text evidence="5">The sequence shown here is derived from an EMBL/GenBank/DDBJ whole genome shotgun (WGS) entry which is preliminary data.</text>
</comment>
<dbReference type="EC" id="2.7.7.65" evidence="1"/>
<dbReference type="FunFam" id="3.30.70.270:FF:000001">
    <property type="entry name" value="Diguanylate cyclase domain protein"/>
    <property type="match status" value="1"/>
</dbReference>
<feature type="transmembrane region" description="Helical" evidence="3">
    <location>
        <begin position="64"/>
        <end position="83"/>
    </location>
</feature>
<dbReference type="SUPFAM" id="SSF55073">
    <property type="entry name" value="Nucleotide cyclase"/>
    <property type="match status" value="1"/>
</dbReference>
<comment type="catalytic activity">
    <reaction evidence="2">
        <text>2 GTP = 3',3'-c-di-GMP + 2 diphosphate</text>
        <dbReference type="Rhea" id="RHEA:24898"/>
        <dbReference type="ChEBI" id="CHEBI:33019"/>
        <dbReference type="ChEBI" id="CHEBI:37565"/>
        <dbReference type="ChEBI" id="CHEBI:58805"/>
        <dbReference type="EC" id="2.7.7.65"/>
    </reaction>
</comment>
<keyword evidence="6" id="KW-1185">Reference proteome</keyword>
<dbReference type="Pfam" id="PF00990">
    <property type="entry name" value="GGDEF"/>
    <property type="match status" value="1"/>
</dbReference>
<dbReference type="Gene3D" id="3.30.70.270">
    <property type="match status" value="1"/>
</dbReference>
<feature type="transmembrane region" description="Helical" evidence="3">
    <location>
        <begin position="38"/>
        <end position="58"/>
    </location>
</feature>
<sequence length="394" mass="42588">MPAFDLRTILLMSAVMPGLVALVMSSMRRNFPRNIRGVGLWALGALLESLAVIVLSLRGSVPDWLSIIAGNVFLIGGIGIWLAGSQRFYGLRPSWRLIALLLVIDASGLAIMTWIYPTGAGRSLCSNVILAYLYGRHAHVMLGFGRKDKHALFVGAMFLIQTIVTVMRIWTSLQASKSAGGLLATDLMQKIYLGCGAFMGLAVTVGFMLVAMNRLRIEFEKQSLVDPLTGLLNRRAFVREHADALQIASRKGGFLSLLLIDIDHFKHVNDTYGHSIGDDVLVDFATRAAAVLPHGAQLARWGGEEFAALLPGYVLHDALVLADSVRLQVSSQTNTELPDYTCSIGVASLQGEAASIKELVRRADGALYRAKHGGRNRVSPAEEMAIASAVASFS</sequence>